<dbReference type="Proteomes" id="UP000008827">
    <property type="component" value="Chromosome 20"/>
</dbReference>
<reference evidence="1" key="3">
    <citation type="submission" date="2018-07" db="EMBL/GenBank/DDBJ databases">
        <title>WGS assembly of Glycine max.</title>
        <authorList>
            <person name="Schmutz J."/>
            <person name="Cannon S."/>
            <person name="Schlueter J."/>
            <person name="Ma J."/>
            <person name="Mitros T."/>
            <person name="Nelson W."/>
            <person name="Hyten D."/>
            <person name="Song Q."/>
            <person name="Thelen J."/>
            <person name="Cheng J."/>
            <person name="Xu D."/>
            <person name="Hellsten U."/>
            <person name="May G."/>
            <person name="Yu Y."/>
            <person name="Sakurai T."/>
            <person name="Umezawa T."/>
            <person name="Bhattacharyya M."/>
            <person name="Sandhu D."/>
            <person name="Valliyodan B."/>
            <person name="Lindquist E."/>
            <person name="Peto M."/>
            <person name="Grant D."/>
            <person name="Shu S."/>
            <person name="Goodstein D."/>
            <person name="Barry K."/>
            <person name="Futrell-Griggs M."/>
            <person name="Abernathy B."/>
            <person name="Du J."/>
            <person name="Tian Z."/>
            <person name="Zhu L."/>
            <person name="Gill N."/>
            <person name="Joshi T."/>
            <person name="Libault M."/>
            <person name="Sethuraman A."/>
            <person name="Zhang X."/>
            <person name="Shinozaki K."/>
            <person name="Nguyen H."/>
            <person name="Wing R."/>
            <person name="Cregan P."/>
            <person name="Specht J."/>
            <person name="Grimwood J."/>
            <person name="Rokhsar D."/>
            <person name="Stacey G."/>
            <person name="Shoemaker R."/>
            <person name="Jackson S."/>
        </authorList>
    </citation>
    <scope>NUCLEOTIDE SEQUENCE</scope>
    <source>
        <tissue evidence="1">Callus</tissue>
    </source>
</reference>
<gene>
    <name evidence="1" type="ORF">GLYMA_20G171500</name>
</gene>
<evidence type="ECO:0000313" key="2">
    <source>
        <dbReference type="EnsemblPlants" id="KRG91729"/>
    </source>
</evidence>
<dbReference type="Gramene" id="KRG91729">
    <property type="protein sequence ID" value="KRG91729"/>
    <property type="gene ID" value="GLYMA_20G171500"/>
</dbReference>
<evidence type="ECO:0000313" key="1">
    <source>
        <dbReference type="EMBL" id="KRG91729.1"/>
    </source>
</evidence>
<dbReference type="EMBL" id="CM000853">
    <property type="protein sequence ID" value="KRG91729.1"/>
    <property type="molecule type" value="Genomic_DNA"/>
</dbReference>
<reference evidence="2" key="2">
    <citation type="submission" date="2018-02" db="UniProtKB">
        <authorList>
            <consortium name="EnsemblPlants"/>
        </authorList>
    </citation>
    <scope>IDENTIFICATION</scope>
    <source>
        <strain evidence="2">Williams 82</strain>
    </source>
</reference>
<dbReference type="InParanoid" id="A0A0R0EMI4"/>
<dbReference type="AlphaFoldDB" id="A0A0R0EMI4"/>
<reference evidence="1 2" key="1">
    <citation type="journal article" date="2010" name="Nature">
        <title>Genome sequence of the palaeopolyploid soybean.</title>
        <authorList>
            <person name="Schmutz J."/>
            <person name="Cannon S.B."/>
            <person name="Schlueter J."/>
            <person name="Ma J."/>
            <person name="Mitros T."/>
            <person name="Nelson W."/>
            <person name="Hyten D.L."/>
            <person name="Song Q."/>
            <person name="Thelen J.J."/>
            <person name="Cheng J."/>
            <person name="Xu D."/>
            <person name="Hellsten U."/>
            <person name="May G.D."/>
            <person name="Yu Y."/>
            <person name="Sakurai T."/>
            <person name="Umezawa T."/>
            <person name="Bhattacharyya M.K."/>
            <person name="Sandhu D."/>
            <person name="Valliyodan B."/>
            <person name="Lindquist E."/>
            <person name="Peto M."/>
            <person name="Grant D."/>
            <person name="Shu S."/>
            <person name="Goodstein D."/>
            <person name="Barry K."/>
            <person name="Futrell-Griggs M."/>
            <person name="Abernathy B."/>
            <person name="Du J."/>
            <person name="Tian Z."/>
            <person name="Zhu L."/>
            <person name="Gill N."/>
            <person name="Joshi T."/>
            <person name="Libault M."/>
            <person name="Sethuraman A."/>
            <person name="Zhang X.-C."/>
            <person name="Shinozaki K."/>
            <person name="Nguyen H.T."/>
            <person name="Wing R.A."/>
            <person name="Cregan P."/>
            <person name="Specht J."/>
            <person name="Grimwood J."/>
            <person name="Rokhsar D."/>
            <person name="Stacey G."/>
            <person name="Shoemaker R.C."/>
            <person name="Jackson S.A."/>
        </authorList>
    </citation>
    <scope>NUCLEOTIDE SEQUENCE [LARGE SCALE GENOMIC DNA]</scope>
    <source>
        <strain evidence="2">cv. Williams 82</strain>
        <tissue evidence="1">Callus</tissue>
    </source>
</reference>
<proteinExistence type="predicted"/>
<accession>A0A0R0EMI4</accession>
<sequence length="78" mass="8777">MESRFSAHLQLRGAVIAVVRIDLFRRPDGAPTMVNALSGFTPIFFNDVHFVDLPADVNFNRMLEYKSPWGSDKNPGLI</sequence>
<dbReference type="EnsemblPlants" id="KRG91729">
    <property type="protein sequence ID" value="KRG91729"/>
    <property type="gene ID" value="GLYMA_20G171500"/>
</dbReference>
<name>A0A0R0EMI4_SOYBN</name>
<evidence type="ECO:0000313" key="3">
    <source>
        <dbReference type="Proteomes" id="UP000008827"/>
    </source>
</evidence>
<organism evidence="1">
    <name type="scientific">Glycine max</name>
    <name type="common">Soybean</name>
    <name type="synonym">Glycine hispida</name>
    <dbReference type="NCBI Taxonomy" id="3847"/>
    <lineage>
        <taxon>Eukaryota</taxon>
        <taxon>Viridiplantae</taxon>
        <taxon>Streptophyta</taxon>
        <taxon>Embryophyta</taxon>
        <taxon>Tracheophyta</taxon>
        <taxon>Spermatophyta</taxon>
        <taxon>Magnoliopsida</taxon>
        <taxon>eudicotyledons</taxon>
        <taxon>Gunneridae</taxon>
        <taxon>Pentapetalae</taxon>
        <taxon>rosids</taxon>
        <taxon>fabids</taxon>
        <taxon>Fabales</taxon>
        <taxon>Fabaceae</taxon>
        <taxon>Papilionoideae</taxon>
        <taxon>50 kb inversion clade</taxon>
        <taxon>NPAAA clade</taxon>
        <taxon>indigoferoid/millettioid clade</taxon>
        <taxon>Phaseoleae</taxon>
        <taxon>Glycine</taxon>
        <taxon>Glycine subgen. Soja</taxon>
    </lineage>
</organism>
<protein>
    <submittedName>
        <fullName evidence="1 2">Uncharacterized protein</fullName>
    </submittedName>
</protein>
<keyword evidence="3" id="KW-1185">Reference proteome</keyword>